<feature type="region of interest" description="Disordered" evidence="7">
    <location>
        <begin position="141"/>
        <end position="166"/>
    </location>
</feature>
<name>A0A918V099_9ACTN</name>
<evidence type="ECO:0000256" key="7">
    <source>
        <dbReference type="SAM" id="MobiDB-lite"/>
    </source>
</evidence>
<keyword evidence="6" id="KW-0131">Cell cycle</keyword>
<evidence type="ECO:0000313" key="8">
    <source>
        <dbReference type="EMBL" id="GGZ52061.1"/>
    </source>
</evidence>
<comment type="subcellular location">
    <subcellularLocation>
        <location evidence="1">Cell septum</location>
    </subcellularLocation>
</comment>
<keyword evidence="9" id="KW-1185">Reference proteome</keyword>
<keyword evidence="5" id="KW-0717">Septation</keyword>
<evidence type="ECO:0000256" key="5">
    <source>
        <dbReference type="ARBA" id="ARBA00023210"/>
    </source>
</evidence>
<dbReference type="InterPro" id="IPR038658">
    <property type="entry name" value="SsgB_sf"/>
</dbReference>
<comment type="caution">
    <text evidence="8">The sequence shown here is derived from an EMBL/GenBank/DDBJ whole genome shotgun (WGS) entry which is preliminary data.</text>
</comment>
<dbReference type="Pfam" id="PF04686">
    <property type="entry name" value="SsgA"/>
    <property type="match status" value="1"/>
</dbReference>
<evidence type="ECO:0000256" key="6">
    <source>
        <dbReference type="ARBA" id="ARBA00023306"/>
    </source>
</evidence>
<gene>
    <name evidence="8" type="ORF">GCM10010387_52920</name>
</gene>
<reference evidence="8" key="1">
    <citation type="journal article" date="2014" name="Int. J. Syst. Evol. Microbiol.">
        <title>Complete genome sequence of Corynebacterium casei LMG S-19264T (=DSM 44701T), isolated from a smear-ripened cheese.</title>
        <authorList>
            <consortium name="US DOE Joint Genome Institute (JGI-PGF)"/>
            <person name="Walter F."/>
            <person name="Albersmeier A."/>
            <person name="Kalinowski J."/>
            <person name="Ruckert C."/>
        </authorList>
    </citation>
    <scope>NUCLEOTIDE SEQUENCE</scope>
    <source>
        <strain evidence="8">JCM 4988</strain>
    </source>
</reference>
<sequence>MHTVIERELELNLVLSPERSIPVPARLTYRTADPYAVHITFHIGSEHPVTWTFARELLVEGVFRPCGHGDVRIWPTKVSGRSVVLMALSSPDGDALLEVSAGVVSAWLERTLRIVPPGAEGGRLDLDGRLAELLSPRRTNQLWAGGHRAPGEETPRPSDEPSDGEA</sequence>
<proteinExistence type="inferred from homology"/>
<dbReference type="RefSeq" id="WP_190125728.1">
    <property type="nucleotide sequence ID" value="NZ_BMWG01000021.1"/>
</dbReference>
<protein>
    <submittedName>
        <fullName evidence="8">Sporulation protein SsgA</fullName>
    </submittedName>
</protein>
<comment type="similarity">
    <text evidence="2">Belongs to the SsgA family.</text>
</comment>
<evidence type="ECO:0000256" key="2">
    <source>
        <dbReference type="ARBA" id="ARBA00009323"/>
    </source>
</evidence>
<dbReference type="GO" id="GO:0000917">
    <property type="term" value="P:division septum assembly"/>
    <property type="evidence" value="ECO:0007669"/>
    <property type="project" value="UniProtKB-KW"/>
</dbReference>
<dbReference type="InterPro" id="IPR006776">
    <property type="entry name" value="SsgB"/>
</dbReference>
<evidence type="ECO:0000256" key="3">
    <source>
        <dbReference type="ARBA" id="ARBA00022618"/>
    </source>
</evidence>
<dbReference type="AlphaFoldDB" id="A0A918V099"/>
<reference evidence="8" key="2">
    <citation type="submission" date="2020-09" db="EMBL/GenBank/DDBJ databases">
        <authorList>
            <person name="Sun Q."/>
            <person name="Ohkuma M."/>
        </authorList>
    </citation>
    <scope>NUCLEOTIDE SEQUENCE</scope>
    <source>
        <strain evidence="8">JCM 4988</strain>
    </source>
</reference>
<organism evidence="8 9">
    <name type="scientific">Streptomyces inusitatus</name>
    <dbReference type="NCBI Taxonomy" id="68221"/>
    <lineage>
        <taxon>Bacteria</taxon>
        <taxon>Bacillati</taxon>
        <taxon>Actinomycetota</taxon>
        <taxon>Actinomycetes</taxon>
        <taxon>Kitasatosporales</taxon>
        <taxon>Streptomycetaceae</taxon>
        <taxon>Streptomyces</taxon>
    </lineage>
</organism>
<dbReference type="GO" id="GO:0030435">
    <property type="term" value="P:sporulation resulting in formation of a cellular spore"/>
    <property type="evidence" value="ECO:0007669"/>
    <property type="project" value="UniProtKB-KW"/>
</dbReference>
<dbReference type="Proteomes" id="UP000630936">
    <property type="component" value="Unassembled WGS sequence"/>
</dbReference>
<feature type="compositionally biased region" description="Basic and acidic residues" evidence="7">
    <location>
        <begin position="149"/>
        <end position="159"/>
    </location>
</feature>
<dbReference type="GO" id="GO:0030428">
    <property type="term" value="C:cell septum"/>
    <property type="evidence" value="ECO:0007669"/>
    <property type="project" value="UniProtKB-SubCell"/>
</dbReference>
<keyword evidence="3" id="KW-0132">Cell division</keyword>
<accession>A0A918V099</accession>
<evidence type="ECO:0000313" key="9">
    <source>
        <dbReference type="Proteomes" id="UP000630936"/>
    </source>
</evidence>
<evidence type="ECO:0000256" key="1">
    <source>
        <dbReference type="ARBA" id="ARBA00004431"/>
    </source>
</evidence>
<dbReference type="Gene3D" id="2.30.31.20">
    <property type="entry name" value="Sporulation-specific cell division protein SsgB"/>
    <property type="match status" value="1"/>
</dbReference>
<dbReference type="EMBL" id="BMWG01000021">
    <property type="protein sequence ID" value="GGZ52061.1"/>
    <property type="molecule type" value="Genomic_DNA"/>
</dbReference>
<keyword evidence="4" id="KW-0749">Sporulation</keyword>
<evidence type="ECO:0000256" key="4">
    <source>
        <dbReference type="ARBA" id="ARBA00022969"/>
    </source>
</evidence>